<evidence type="ECO:0000313" key="2">
    <source>
        <dbReference type="EMBL" id="AKG38278.1"/>
    </source>
</evidence>
<dbReference type="KEGG" id="thf:MA03_01840"/>
<feature type="domain" description="GP-PDE" evidence="1">
    <location>
        <begin position="114"/>
        <end position="212"/>
    </location>
</feature>
<dbReference type="PATRIC" id="fig|1550241.5.peg.375"/>
<accession>A0A0F7FHI3</accession>
<dbReference type="GO" id="GO:0006629">
    <property type="term" value="P:lipid metabolic process"/>
    <property type="evidence" value="ECO:0007669"/>
    <property type="project" value="InterPro"/>
</dbReference>
<dbReference type="AlphaFoldDB" id="A0A0F7FHI3"/>
<dbReference type="PANTHER" id="PTHR46211:SF14">
    <property type="entry name" value="GLYCEROPHOSPHODIESTER PHOSPHODIESTERASE"/>
    <property type="match status" value="1"/>
</dbReference>
<dbReference type="EMBL" id="CP009961">
    <property type="protein sequence ID" value="AKG38278.1"/>
    <property type="molecule type" value="Genomic_DNA"/>
</dbReference>
<dbReference type="Pfam" id="PF03009">
    <property type="entry name" value="GDPD"/>
    <property type="match status" value="1"/>
</dbReference>
<dbReference type="Proteomes" id="UP000067434">
    <property type="component" value="Chromosome"/>
</dbReference>
<evidence type="ECO:0000259" key="1">
    <source>
        <dbReference type="Pfam" id="PF03009"/>
    </source>
</evidence>
<dbReference type="Gene3D" id="3.20.20.190">
    <property type="entry name" value="Phosphatidylinositol (PI) phosphodiesterase"/>
    <property type="match status" value="1"/>
</dbReference>
<dbReference type="InterPro" id="IPR030395">
    <property type="entry name" value="GP_PDE_dom"/>
</dbReference>
<keyword evidence="3" id="KW-1185">Reference proteome</keyword>
<gene>
    <name evidence="2" type="ORF">MA03_01840</name>
</gene>
<proteinExistence type="predicted"/>
<dbReference type="PANTHER" id="PTHR46211">
    <property type="entry name" value="GLYCEROPHOSPHORYL DIESTER PHOSPHODIESTERASE"/>
    <property type="match status" value="1"/>
</dbReference>
<dbReference type="RefSeq" id="WP_052883643.1">
    <property type="nucleotide sequence ID" value="NZ_CP009961.1"/>
</dbReference>
<dbReference type="STRING" id="1550241.MA03_01840"/>
<name>A0A0F7FHI3_9CREN</name>
<dbReference type="InterPro" id="IPR017946">
    <property type="entry name" value="PLC-like_Pdiesterase_TIM-brl"/>
</dbReference>
<dbReference type="HOGENOM" id="CLU_1248338_0_0_2"/>
<sequence length="221" mass="24647">MRTSVPVIVGHKANRKSILQKYLKLTLKFIEFDVSLANGRLVVKHGVESGAPGVKKFIINYGYLLIEGKDPILAPSNLEEHLKEIAGKAGVWLDVKSRGVETEVVRLALSHSISDVIVSTGFHNMLRKVKESYPSVLTMLGNVDYRPANPIKEVELAHADGVSINVHYIDKELVEELHSVGYKVAVWTVNDPQKAMWLKELNVDYIITDIPEKITRILLGS</sequence>
<dbReference type="GO" id="GO:0008081">
    <property type="term" value="F:phosphoric diester hydrolase activity"/>
    <property type="evidence" value="ECO:0007669"/>
    <property type="project" value="InterPro"/>
</dbReference>
<dbReference type="SUPFAM" id="SSF51695">
    <property type="entry name" value="PLC-like phosphodiesterases"/>
    <property type="match status" value="1"/>
</dbReference>
<protein>
    <recommendedName>
        <fullName evidence="1">GP-PDE domain-containing protein</fullName>
    </recommendedName>
</protein>
<organism evidence="2 3">
    <name type="scientific">Infirmifilum uzonense</name>
    <dbReference type="NCBI Taxonomy" id="1550241"/>
    <lineage>
        <taxon>Archaea</taxon>
        <taxon>Thermoproteota</taxon>
        <taxon>Thermoprotei</taxon>
        <taxon>Thermofilales</taxon>
        <taxon>Thermofilaceae</taxon>
        <taxon>Infirmifilum</taxon>
    </lineage>
</organism>
<dbReference type="CDD" id="cd08556">
    <property type="entry name" value="GDPD"/>
    <property type="match status" value="1"/>
</dbReference>
<reference evidence="2 3" key="1">
    <citation type="journal article" date="2015" name="Stand. Genomic Sci.">
        <title>Complete genome sequence of and proposal of Thermofilum uzonense sp. nov. a novel hyperthermophilic crenarchaeon and emended description of the genus Thermofilum.</title>
        <authorList>
            <person name="Toshchakov S.V."/>
            <person name="Korzhenkov A.A."/>
            <person name="Samarov N.I."/>
            <person name="Mazunin I.O."/>
            <person name="Mozhey O.I."/>
            <person name="Shmyr I.S."/>
            <person name="Derbikova K.S."/>
            <person name="Taranov E.A."/>
            <person name="Dominova I.N."/>
            <person name="Bonch-Osmolovskaya E.A."/>
            <person name="Patrushev M.V."/>
            <person name="Podosokorskaya O.A."/>
            <person name="Kublanov I.V."/>
        </authorList>
    </citation>
    <scope>NUCLEOTIDE SEQUENCE [LARGE SCALE GENOMIC DNA]</scope>
    <source>
        <strain evidence="2 3">1807-2</strain>
    </source>
</reference>
<evidence type="ECO:0000313" key="3">
    <source>
        <dbReference type="Proteomes" id="UP000067434"/>
    </source>
</evidence>
<dbReference type="GeneID" id="25400933"/>